<evidence type="ECO:0000313" key="17">
    <source>
        <dbReference type="EMBL" id="MBL7629886.1"/>
    </source>
</evidence>
<keyword evidence="10" id="KW-0411">Iron-sulfur</keyword>
<keyword evidence="14" id="KW-0813">Transport</keyword>
<sequence>MLSPQSAEIVRATAGAVAAHGVEITSAFYDRLFAAHPELLRLFNQGNQANGDQRRALATSVVAFAEHLLGVSETPFAPVLERIAHKHVSLGVRPEQYTIVGENLLAAVGEVLGDAVTPAVRAAWEEVYWLFAVLLAAEEGRLYERAGVDPARPWSRWRVAARVPDAPDVVSFELVPADGGAVPYYRPGQYVSVAVDLPDGGRQPRQYTLSDAPGNGSLRITVRRVTGVDGGPDGMVSTFLHDTVKEGDVLELSSPAGDVTLPPGEDPLLLVSAGIGVTPTVAMLAHLARTQPGRRVVVAHADRSPLAFPLRARVEELGRQLDAFEALFWYERPDDEHRLAGHEQLGLLPPALLPVPPGARVHLCGPIPFMRAVRAGLLERGVPAERVQYEVFGPDLWAGTPG</sequence>
<dbReference type="PANTHER" id="PTHR43396">
    <property type="entry name" value="FLAVOHEMOPROTEIN"/>
    <property type="match status" value="1"/>
</dbReference>
<keyword evidence="18" id="KW-1185">Reference proteome</keyword>
<evidence type="ECO:0000256" key="8">
    <source>
        <dbReference type="ARBA" id="ARBA00022857"/>
    </source>
</evidence>
<dbReference type="GO" id="GO:0071500">
    <property type="term" value="P:cellular response to nitrosative stress"/>
    <property type="evidence" value="ECO:0007669"/>
    <property type="project" value="TreeGrafter"/>
</dbReference>
<proteinExistence type="inferred from homology"/>
<dbReference type="InterPro" id="IPR017927">
    <property type="entry name" value="FAD-bd_FR_type"/>
</dbReference>
<evidence type="ECO:0000256" key="5">
    <source>
        <dbReference type="ARBA" id="ARBA00022621"/>
    </source>
</evidence>
<evidence type="ECO:0000256" key="14">
    <source>
        <dbReference type="RuleBase" id="RU000356"/>
    </source>
</evidence>
<feature type="domain" description="FAD-binding FR-type" evidence="16">
    <location>
        <begin position="152"/>
        <end position="262"/>
    </location>
</feature>
<comment type="catalytic activity">
    <reaction evidence="12">
        <text>2 nitric oxide + NADH + 2 O2 = 2 nitrate + NAD(+) + H(+)</text>
        <dbReference type="Rhea" id="RHEA:19469"/>
        <dbReference type="ChEBI" id="CHEBI:15378"/>
        <dbReference type="ChEBI" id="CHEBI:15379"/>
        <dbReference type="ChEBI" id="CHEBI:16480"/>
        <dbReference type="ChEBI" id="CHEBI:17632"/>
        <dbReference type="ChEBI" id="CHEBI:57540"/>
        <dbReference type="ChEBI" id="CHEBI:57945"/>
        <dbReference type="EC" id="1.14.12.17"/>
    </reaction>
</comment>
<dbReference type="SUPFAM" id="SSF52343">
    <property type="entry name" value="Ferredoxin reductase-like, C-terminal NADP-linked domain"/>
    <property type="match status" value="1"/>
</dbReference>
<evidence type="ECO:0000256" key="9">
    <source>
        <dbReference type="ARBA" id="ARBA00023004"/>
    </source>
</evidence>
<dbReference type="Gene3D" id="3.40.50.80">
    <property type="entry name" value="Nucleotide-binding domain of ferredoxin-NADP reductase (FNR) module"/>
    <property type="match status" value="1"/>
</dbReference>
<comment type="similarity">
    <text evidence="14">Belongs to the globin family.</text>
</comment>
<dbReference type="GO" id="GO:0051537">
    <property type="term" value="F:2 iron, 2 sulfur cluster binding"/>
    <property type="evidence" value="ECO:0007669"/>
    <property type="project" value="UniProtKB-KW"/>
</dbReference>
<dbReference type="SUPFAM" id="SSF46458">
    <property type="entry name" value="Globin-like"/>
    <property type="match status" value="1"/>
</dbReference>
<dbReference type="Pfam" id="PF00175">
    <property type="entry name" value="NAD_binding_1"/>
    <property type="match status" value="1"/>
</dbReference>
<keyword evidence="11" id="KW-0520">NAD</keyword>
<keyword evidence="9" id="KW-0408">Iron</keyword>
<evidence type="ECO:0000313" key="18">
    <source>
        <dbReference type="Proteomes" id="UP000604475"/>
    </source>
</evidence>
<dbReference type="Gene3D" id="2.40.30.10">
    <property type="entry name" value="Translation factors"/>
    <property type="match status" value="1"/>
</dbReference>
<evidence type="ECO:0000259" key="16">
    <source>
        <dbReference type="PROSITE" id="PS51384"/>
    </source>
</evidence>
<keyword evidence="8" id="KW-0521">NADP</keyword>
<dbReference type="EC" id="1.14.12.17" evidence="3"/>
<comment type="similarity">
    <text evidence="2">In the C-terminal section; belongs to the flavoprotein pyridine nucleotide cytochrome reductase family.</text>
</comment>
<dbReference type="GO" id="GO:0008941">
    <property type="term" value="F:nitric oxide dioxygenase NAD(P)H activity"/>
    <property type="evidence" value="ECO:0007669"/>
    <property type="project" value="UniProtKB-EC"/>
</dbReference>
<evidence type="ECO:0000259" key="15">
    <source>
        <dbReference type="PROSITE" id="PS01033"/>
    </source>
</evidence>
<name>A0A937RD23_9ACTN</name>
<dbReference type="PRINTS" id="PR00410">
    <property type="entry name" value="PHEHYDRXLASE"/>
</dbReference>
<dbReference type="PROSITE" id="PS51384">
    <property type="entry name" value="FAD_FR"/>
    <property type="match status" value="1"/>
</dbReference>
<reference evidence="17" key="1">
    <citation type="submission" date="2020-12" db="EMBL/GenBank/DDBJ databases">
        <title>Genomic characterization of non-nitrogen-fixing Frankia strains.</title>
        <authorList>
            <person name="Carlos-Shanley C."/>
            <person name="Guerra T."/>
            <person name="Hahn D."/>
        </authorList>
    </citation>
    <scope>NUCLEOTIDE SEQUENCE</scope>
    <source>
        <strain evidence="17">CN6</strain>
    </source>
</reference>
<evidence type="ECO:0000256" key="6">
    <source>
        <dbReference type="ARBA" id="ARBA00022714"/>
    </source>
</evidence>
<comment type="caution">
    <text evidence="17">The sequence shown here is derived from an EMBL/GenBank/DDBJ whole genome shotgun (WGS) entry which is preliminary data.</text>
</comment>
<dbReference type="GO" id="GO:0020037">
    <property type="term" value="F:heme binding"/>
    <property type="evidence" value="ECO:0007669"/>
    <property type="project" value="InterPro"/>
</dbReference>
<dbReference type="GO" id="GO:0005344">
    <property type="term" value="F:oxygen carrier activity"/>
    <property type="evidence" value="ECO:0007669"/>
    <property type="project" value="UniProtKB-KW"/>
</dbReference>
<evidence type="ECO:0000256" key="11">
    <source>
        <dbReference type="ARBA" id="ARBA00023027"/>
    </source>
</evidence>
<dbReference type="AlphaFoldDB" id="A0A937RD23"/>
<keyword evidence="4 14" id="KW-0349">Heme</keyword>
<dbReference type="RefSeq" id="WP_203006871.1">
    <property type="nucleotide sequence ID" value="NZ_JADWYU010000155.1"/>
</dbReference>
<evidence type="ECO:0000256" key="2">
    <source>
        <dbReference type="ARBA" id="ARBA00006401"/>
    </source>
</evidence>
<evidence type="ECO:0000256" key="1">
    <source>
        <dbReference type="ARBA" id="ARBA00001970"/>
    </source>
</evidence>
<keyword evidence="7" id="KW-0479">Metal-binding</keyword>
<dbReference type="SUPFAM" id="SSF63380">
    <property type="entry name" value="Riboflavin synthase domain-like"/>
    <property type="match status" value="1"/>
</dbReference>
<evidence type="ECO:0000256" key="13">
    <source>
        <dbReference type="ARBA" id="ARBA00049433"/>
    </source>
</evidence>
<dbReference type="Proteomes" id="UP000604475">
    <property type="component" value="Unassembled WGS sequence"/>
</dbReference>
<dbReference type="GO" id="GO:0019825">
    <property type="term" value="F:oxygen binding"/>
    <property type="evidence" value="ECO:0007669"/>
    <property type="project" value="InterPro"/>
</dbReference>
<dbReference type="GO" id="GO:0046872">
    <property type="term" value="F:metal ion binding"/>
    <property type="evidence" value="ECO:0007669"/>
    <property type="project" value="UniProtKB-KW"/>
</dbReference>
<keyword evidence="6" id="KW-0001">2Fe-2S</keyword>
<dbReference type="InterPro" id="IPR039261">
    <property type="entry name" value="FNR_nucleotide-bd"/>
</dbReference>
<organism evidence="17 18">
    <name type="scientific">Frankia nepalensis</name>
    <dbReference type="NCBI Taxonomy" id="1836974"/>
    <lineage>
        <taxon>Bacteria</taxon>
        <taxon>Bacillati</taxon>
        <taxon>Actinomycetota</taxon>
        <taxon>Actinomycetes</taxon>
        <taxon>Frankiales</taxon>
        <taxon>Frankiaceae</taxon>
        <taxon>Frankia</taxon>
    </lineage>
</organism>
<feature type="domain" description="Globin" evidence="15">
    <location>
        <begin position="1"/>
        <end position="140"/>
    </location>
</feature>
<evidence type="ECO:0000256" key="7">
    <source>
        <dbReference type="ARBA" id="ARBA00022723"/>
    </source>
</evidence>
<protein>
    <recommendedName>
        <fullName evidence="3">nitric oxide dioxygenase</fullName>
        <ecNumber evidence="3">1.14.12.17</ecNumber>
    </recommendedName>
</protein>
<dbReference type="GO" id="GO:0046210">
    <property type="term" value="P:nitric oxide catabolic process"/>
    <property type="evidence" value="ECO:0007669"/>
    <property type="project" value="TreeGrafter"/>
</dbReference>
<dbReference type="InterPro" id="IPR017938">
    <property type="entry name" value="Riboflavin_synthase-like_b-brl"/>
</dbReference>
<evidence type="ECO:0000256" key="12">
    <source>
        <dbReference type="ARBA" id="ARBA00048649"/>
    </source>
</evidence>
<keyword evidence="5 14" id="KW-0561">Oxygen transport</keyword>
<comment type="catalytic activity">
    <reaction evidence="13">
        <text>2 nitric oxide + NADPH + 2 O2 = 2 nitrate + NADP(+) + H(+)</text>
        <dbReference type="Rhea" id="RHEA:19465"/>
        <dbReference type="ChEBI" id="CHEBI:15378"/>
        <dbReference type="ChEBI" id="CHEBI:15379"/>
        <dbReference type="ChEBI" id="CHEBI:16480"/>
        <dbReference type="ChEBI" id="CHEBI:17632"/>
        <dbReference type="ChEBI" id="CHEBI:57783"/>
        <dbReference type="ChEBI" id="CHEBI:58349"/>
        <dbReference type="EC" id="1.14.12.17"/>
    </reaction>
</comment>
<dbReference type="FunFam" id="1.10.490.10:FF:000003">
    <property type="entry name" value="Flavohemoprotein"/>
    <property type="match status" value="1"/>
</dbReference>
<dbReference type="PANTHER" id="PTHR43396:SF3">
    <property type="entry name" value="FLAVOHEMOPROTEIN"/>
    <property type="match status" value="1"/>
</dbReference>
<gene>
    <name evidence="17" type="ORF">I7412_22495</name>
</gene>
<evidence type="ECO:0000256" key="4">
    <source>
        <dbReference type="ARBA" id="ARBA00022617"/>
    </source>
</evidence>
<dbReference type="InterPro" id="IPR012292">
    <property type="entry name" value="Globin/Proto"/>
</dbReference>
<dbReference type="GO" id="GO:0071949">
    <property type="term" value="F:FAD binding"/>
    <property type="evidence" value="ECO:0007669"/>
    <property type="project" value="TreeGrafter"/>
</dbReference>
<dbReference type="PROSITE" id="PS01033">
    <property type="entry name" value="GLOBIN"/>
    <property type="match status" value="1"/>
</dbReference>
<dbReference type="EMBL" id="JAEACQ010000239">
    <property type="protein sequence ID" value="MBL7629886.1"/>
    <property type="molecule type" value="Genomic_DNA"/>
</dbReference>
<dbReference type="CDD" id="cd06184">
    <property type="entry name" value="flavohem_like_fad_nad_binding"/>
    <property type="match status" value="1"/>
</dbReference>
<accession>A0A937RD23</accession>
<dbReference type="Pfam" id="PF00970">
    <property type="entry name" value="FAD_binding_6"/>
    <property type="match status" value="1"/>
</dbReference>
<dbReference type="InterPro" id="IPR000971">
    <property type="entry name" value="Globin"/>
</dbReference>
<dbReference type="InterPro" id="IPR001433">
    <property type="entry name" value="OxRdtase_FAD/NAD-bd"/>
</dbReference>
<dbReference type="Gene3D" id="1.10.490.10">
    <property type="entry name" value="Globins"/>
    <property type="match status" value="1"/>
</dbReference>
<evidence type="ECO:0000256" key="3">
    <source>
        <dbReference type="ARBA" id="ARBA00012229"/>
    </source>
</evidence>
<comment type="cofactor">
    <cofactor evidence="1">
        <name>heme b</name>
        <dbReference type="ChEBI" id="CHEBI:60344"/>
    </cofactor>
</comment>
<evidence type="ECO:0000256" key="10">
    <source>
        <dbReference type="ARBA" id="ARBA00023014"/>
    </source>
</evidence>
<dbReference type="InterPro" id="IPR008333">
    <property type="entry name" value="Cbr1-like_FAD-bd_dom"/>
</dbReference>
<dbReference type="Pfam" id="PF00042">
    <property type="entry name" value="Globin"/>
    <property type="match status" value="1"/>
</dbReference>
<dbReference type="InterPro" id="IPR009050">
    <property type="entry name" value="Globin-like_sf"/>
</dbReference>